<evidence type="ECO:0000256" key="6">
    <source>
        <dbReference type="ARBA" id="ARBA00022845"/>
    </source>
</evidence>
<comment type="domain">
    <text evidence="7">The P-site tRNA interaction motif (PtIM domain) probably interacts with the P-site tRNA(fMet) as well as the 23S rRNA.</text>
</comment>
<dbReference type="InterPro" id="IPR027417">
    <property type="entry name" value="P-loop_NTPase"/>
</dbReference>
<dbReference type="EMBL" id="BAABDT010000005">
    <property type="protein sequence ID" value="GAA3740861.1"/>
    <property type="molecule type" value="Genomic_DNA"/>
</dbReference>
<keyword evidence="5 7" id="KW-0067">ATP-binding</keyword>
<dbReference type="RefSeq" id="WP_198855721.1">
    <property type="nucleotide sequence ID" value="NZ_BAABDT010000005.1"/>
</dbReference>
<evidence type="ECO:0000256" key="7">
    <source>
        <dbReference type="HAMAP-Rule" id="MF_00847"/>
    </source>
</evidence>
<protein>
    <recommendedName>
        <fullName evidence="7">Energy-dependent translational throttle protein EttA</fullName>
        <ecNumber evidence="7">3.6.1.-</ecNumber>
    </recommendedName>
    <alternativeName>
        <fullName evidence="7">Translational regulatory factor EttA</fullName>
    </alternativeName>
</protein>
<evidence type="ECO:0000313" key="9">
    <source>
        <dbReference type="EMBL" id="GAA3740861.1"/>
    </source>
</evidence>
<dbReference type="Proteomes" id="UP001501367">
    <property type="component" value="Unassembled WGS sequence"/>
</dbReference>
<keyword evidence="6 7" id="KW-0810">Translation regulation</keyword>
<name>A0ABP7FIP5_9FLAO</name>
<comment type="caution">
    <text evidence="9">The sequence shown here is derived from an EMBL/GenBank/DDBJ whole genome shotgun (WGS) entry which is preliminary data.</text>
</comment>
<dbReference type="HAMAP" id="MF_00847">
    <property type="entry name" value="EttA"/>
    <property type="match status" value="1"/>
</dbReference>
<dbReference type="InterPro" id="IPR017871">
    <property type="entry name" value="ABC_transporter-like_CS"/>
</dbReference>
<evidence type="ECO:0000259" key="8">
    <source>
        <dbReference type="PROSITE" id="PS50893"/>
    </source>
</evidence>
<dbReference type="PROSITE" id="PS50893">
    <property type="entry name" value="ABC_TRANSPORTER_2"/>
    <property type="match status" value="2"/>
</dbReference>
<keyword evidence="7" id="KW-0648">Protein biosynthesis</keyword>
<dbReference type="PANTHER" id="PTHR43858:SF1">
    <property type="entry name" value="ABC TRANSPORTER-RELATED PROTEIN"/>
    <property type="match status" value="1"/>
</dbReference>
<feature type="domain" description="ABC transporter" evidence="8">
    <location>
        <begin position="9"/>
        <end position="268"/>
    </location>
</feature>
<feature type="region of interest" description="PtIM" evidence="7">
    <location>
        <begin position="251"/>
        <end position="331"/>
    </location>
</feature>
<dbReference type="Gene3D" id="3.40.50.300">
    <property type="entry name" value="P-loop containing nucleotide triphosphate hydrolases"/>
    <property type="match status" value="2"/>
</dbReference>
<keyword evidence="4 7" id="KW-0547">Nucleotide-binding</keyword>
<evidence type="ECO:0000256" key="2">
    <source>
        <dbReference type="ARBA" id="ARBA00022555"/>
    </source>
</evidence>
<comment type="domain">
    <text evidence="7">The arm domain is inserted in the first ABC transporter domain. Probably contacts ribosomal protein L1.</text>
</comment>
<dbReference type="Pfam" id="PF00005">
    <property type="entry name" value="ABC_tran"/>
    <property type="match status" value="2"/>
</dbReference>
<evidence type="ECO:0000256" key="3">
    <source>
        <dbReference type="ARBA" id="ARBA00022730"/>
    </source>
</evidence>
<accession>A0ABP7FIP5</accession>
<keyword evidence="2 7" id="KW-0820">tRNA-binding</keyword>
<dbReference type="PROSITE" id="PS00211">
    <property type="entry name" value="ABC_TRANSPORTER_1"/>
    <property type="match status" value="1"/>
</dbReference>
<comment type="similarity">
    <text evidence="1 7">Belongs to the ABC transporter superfamily. ABCF family. Translational throttle EttA subfamily.</text>
</comment>
<feature type="binding site" evidence="7">
    <location>
        <begin position="365"/>
        <end position="372"/>
    </location>
    <ligand>
        <name>ATP</name>
        <dbReference type="ChEBI" id="CHEBI:30616"/>
        <label>2</label>
    </ligand>
</feature>
<keyword evidence="7" id="KW-0963">Cytoplasm</keyword>
<comment type="function">
    <text evidence="7">A translation factor that gates the progression of the 70S ribosomal initiation complex (IC, containing tRNA(fMet) in the P-site) into the translation elongation cycle by using a mechanism sensitive to the ATP/ADP ratio. Binds to the 70S ribosome E-site where it modulates the state of the translating ribosome during subunit translocation. ATP hydrolysis probably frees it from the ribosome, which can enter the elongation phase.</text>
</comment>
<comment type="subunit">
    <text evidence="7">Monomer. Probably contacts ribosomal proteins L1, L5, L33 and S7, the 16S and 23S rRNA and the P-site containing tRNA(fMet).</text>
</comment>
<dbReference type="CDD" id="cd03221">
    <property type="entry name" value="ABCF_EF-3"/>
    <property type="match status" value="2"/>
</dbReference>
<dbReference type="Pfam" id="PF12848">
    <property type="entry name" value="ABC_tran_Xtn"/>
    <property type="match status" value="1"/>
</dbReference>
<comment type="subcellular location">
    <subcellularLocation>
        <location evidence="7">Cytoplasm</location>
    </subcellularLocation>
    <text evidence="7">Associates with ribosomes and polysomes.</text>
</comment>
<dbReference type="PANTHER" id="PTHR43858">
    <property type="entry name" value="ENERGY-DEPENDENT TRANSLATIONAL THROTTLE PROTEIN ETTA"/>
    <property type="match status" value="1"/>
</dbReference>
<dbReference type="SMART" id="SM00382">
    <property type="entry name" value="AAA"/>
    <property type="match status" value="2"/>
</dbReference>
<sequence length="563" mass="63486">MSDDKKVIFSMQKLSKTYQGADKPVLKNIYLSFFYGAKIGILGLNGSGKSSLLKIIAGVDKNYQGDVVFQPGYTVGYLEQEPILDDSKTVIEIVREGAAETMAVLEEYNQINDLFGLPEYYEDQDKMDKLMDRQAALQDKIDALGAWEIDTKLEIAMDALRTPEGDTPIKNLSGGERRRVALCRLLLQQPDVLLLDEPTNHLDAESVLWLEQHLAQYSGTVIAVTHDRYFLDNVAGWILELDRGEGIPWKGNYSSWLDQKSNRLAQEEKVASKRRKTLERELEWVRQGAKGRQTKQKARLQNYDKLLNEDQKQLDEKLEIYIPNGPRLGTNVIEAKNVAKAFGDKLLYDNLNFTLPQAGIVGIIGPNGAGKSTIFKMIMGEQATDSGEFSVGDTVKIAYVDQSHSNIDPNKSIWENFADGQELIMMGGKQVNSRAYLSRFNFGGGEQNKKVSMLSGGERNRLHLAMTLKEEGNVLLLDEPTNDLDVNTLRALEEGLENFAGCAVIISHDRWFLDRICTHILAFEGDSEVYFFEGSFSDYEENKKKRLGGDLTPKRLKYRKLIR</sequence>
<dbReference type="InterPro" id="IPR003593">
    <property type="entry name" value="AAA+_ATPase"/>
</dbReference>
<dbReference type="InterPro" id="IPR003439">
    <property type="entry name" value="ABC_transporter-like_ATP-bd"/>
</dbReference>
<keyword evidence="10" id="KW-1185">Reference proteome</keyword>
<dbReference type="NCBIfam" id="TIGR03719">
    <property type="entry name" value="ABC_ABC_ChvD"/>
    <property type="match status" value="1"/>
</dbReference>
<proteinExistence type="inferred from homology"/>
<dbReference type="NCBIfam" id="NF008775">
    <property type="entry name" value="PRK11819.1"/>
    <property type="match status" value="1"/>
</dbReference>
<dbReference type="InterPro" id="IPR022374">
    <property type="entry name" value="EttA"/>
</dbReference>
<dbReference type="EC" id="3.6.1.-" evidence="7"/>
<evidence type="ECO:0000256" key="1">
    <source>
        <dbReference type="ARBA" id="ARBA00005868"/>
    </source>
</evidence>
<keyword evidence="7" id="KW-0677">Repeat</keyword>
<comment type="catalytic activity">
    <reaction evidence="7">
        <text>ATP + H2O = ADP + phosphate + H(+)</text>
        <dbReference type="Rhea" id="RHEA:13065"/>
        <dbReference type="ChEBI" id="CHEBI:15377"/>
        <dbReference type="ChEBI" id="CHEBI:15378"/>
        <dbReference type="ChEBI" id="CHEBI:30616"/>
        <dbReference type="ChEBI" id="CHEBI:43474"/>
        <dbReference type="ChEBI" id="CHEBI:456216"/>
    </reaction>
</comment>
<evidence type="ECO:0000256" key="4">
    <source>
        <dbReference type="ARBA" id="ARBA00022741"/>
    </source>
</evidence>
<keyword evidence="7" id="KW-0694">RNA-binding</keyword>
<keyword evidence="7" id="KW-0378">Hydrolase</keyword>
<comment type="caution">
    <text evidence="7">Lacks conserved residue(s) required for the propagation of feature annotation.</text>
</comment>
<dbReference type="SUPFAM" id="SSF52540">
    <property type="entry name" value="P-loop containing nucleoside triphosphate hydrolases"/>
    <property type="match status" value="2"/>
</dbReference>
<keyword evidence="3 7" id="KW-0699">rRNA-binding</keyword>
<reference evidence="10" key="1">
    <citation type="journal article" date="2019" name="Int. J. Syst. Evol. Microbiol.">
        <title>The Global Catalogue of Microorganisms (GCM) 10K type strain sequencing project: providing services to taxonomists for standard genome sequencing and annotation.</title>
        <authorList>
            <consortium name="The Broad Institute Genomics Platform"/>
            <consortium name="The Broad Institute Genome Sequencing Center for Infectious Disease"/>
            <person name="Wu L."/>
            <person name="Ma J."/>
        </authorList>
    </citation>
    <scope>NUCLEOTIDE SEQUENCE [LARGE SCALE GENOMIC DNA]</scope>
    <source>
        <strain evidence="10">JCM 17336</strain>
    </source>
</reference>
<organism evidence="9 10">
    <name type="scientific">Flavobacterium ginsengisoli</name>
    <dbReference type="NCBI Taxonomy" id="871694"/>
    <lineage>
        <taxon>Bacteria</taxon>
        <taxon>Pseudomonadati</taxon>
        <taxon>Bacteroidota</taxon>
        <taxon>Flavobacteriia</taxon>
        <taxon>Flavobacteriales</taxon>
        <taxon>Flavobacteriaceae</taxon>
        <taxon>Flavobacterium</taxon>
    </lineage>
</organism>
<evidence type="ECO:0000313" key="10">
    <source>
        <dbReference type="Proteomes" id="UP001501367"/>
    </source>
</evidence>
<gene>
    <name evidence="7 9" type="primary">ettA</name>
    <name evidence="9" type="ORF">GCM10022422_25680</name>
</gene>
<dbReference type="InterPro" id="IPR032781">
    <property type="entry name" value="ABC_tran_Xtn"/>
</dbReference>
<evidence type="ECO:0000256" key="5">
    <source>
        <dbReference type="ARBA" id="ARBA00022840"/>
    </source>
</evidence>
<feature type="domain" description="ABC transporter" evidence="8">
    <location>
        <begin position="333"/>
        <end position="559"/>
    </location>
</feature>